<feature type="transmembrane region" description="Helical" evidence="2">
    <location>
        <begin position="41"/>
        <end position="64"/>
    </location>
</feature>
<evidence type="ECO:0000313" key="4">
    <source>
        <dbReference type="EMBL" id="GGK77359.1"/>
    </source>
</evidence>
<dbReference type="Proteomes" id="UP000614221">
    <property type="component" value="Unassembled WGS sequence"/>
</dbReference>
<feature type="transmembrane region" description="Helical" evidence="2">
    <location>
        <begin position="143"/>
        <end position="166"/>
    </location>
</feature>
<evidence type="ECO:0000259" key="3">
    <source>
        <dbReference type="Pfam" id="PF23600"/>
    </source>
</evidence>
<dbReference type="Pfam" id="PF23600">
    <property type="entry name" value="CdpA_N"/>
    <property type="match status" value="1"/>
</dbReference>
<feature type="transmembrane region" description="Helical" evidence="2">
    <location>
        <begin position="76"/>
        <end position="101"/>
    </location>
</feature>
<keyword evidence="2" id="KW-0472">Membrane</keyword>
<keyword evidence="2" id="KW-1133">Transmembrane helix</keyword>
<evidence type="ECO:0000256" key="1">
    <source>
        <dbReference type="SAM" id="MobiDB-lite"/>
    </source>
</evidence>
<reference evidence="4" key="1">
    <citation type="journal article" date="2014" name="Int. J. Syst. Evol. Microbiol.">
        <title>Complete genome sequence of Corynebacterium casei LMG S-19264T (=DSM 44701T), isolated from a smear-ripened cheese.</title>
        <authorList>
            <consortium name="US DOE Joint Genome Institute (JGI-PGF)"/>
            <person name="Walter F."/>
            <person name="Albersmeier A."/>
            <person name="Kalinowski J."/>
            <person name="Ruckert C."/>
        </authorList>
    </citation>
    <scope>NUCLEOTIDE SEQUENCE</scope>
    <source>
        <strain evidence="4">JCM 19018</strain>
    </source>
</reference>
<feature type="domain" description="Cell division protein A N-terminal" evidence="3">
    <location>
        <begin position="23"/>
        <end position="172"/>
    </location>
</feature>
<feature type="region of interest" description="Disordered" evidence="1">
    <location>
        <begin position="176"/>
        <end position="282"/>
    </location>
</feature>
<dbReference type="InterPro" id="IPR055563">
    <property type="entry name" value="CdpA_N"/>
</dbReference>
<gene>
    <name evidence="4" type="ORF">GCM10009067_32260</name>
</gene>
<feature type="compositionally biased region" description="Polar residues" evidence="1">
    <location>
        <begin position="240"/>
        <end position="250"/>
    </location>
</feature>
<feature type="transmembrane region" description="Helical" evidence="2">
    <location>
        <begin position="108"/>
        <end position="131"/>
    </location>
</feature>
<dbReference type="EMBL" id="BMPD01000006">
    <property type="protein sequence ID" value="GGK77359.1"/>
    <property type="molecule type" value="Genomic_DNA"/>
</dbReference>
<sequence>MSSASTSDRSPESADPVSGYRDTLASIYHEYIGEPAKERDIYVGFGLFFAGVTLAVVGFCLFLYSNALESGSAPYWQIREVALVVGFVGLPSVLLSVVVLLPVGFKTWVVSAAGTLFCLAATIILISVFPYGWTNSGGINGSVWTISVYASGLVMLAASTGAALVAHYLEKAATPSDAAEPVESVESESESVSKADVDDDIEQALDGAELSWGGVEQQPKTKRLNLDMPETDSDLDRTAIENSEATTTRADSNDVDDAVDGLRQLQGGQSKTDRSTGTEEQVNALTQFRNEQGEDDDVETGVKEQRSIVTRLRSLLFE</sequence>
<comment type="caution">
    <text evidence="4">The sequence shown here is derived from an EMBL/GenBank/DDBJ whole genome shotgun (WGS) entry which is preliminary data.</text>
</comment>
<organism evidence="4 5">
    <name type="scientific">Haloarcula sebkhae</name>
    <dbReference type="NCBI Taxonomy" id="932660"/>
    <lineage>
        <taxon>Archaea</taxon>
        <taxon>Methanobacteriati</taxon>
        <taxon>Methanobacteriota</taxon>
        <taxon>Stenosarchaea group</taxon>
        <taxon>Halobacteria</taxon>
        <taxon>Halobacteriales</taxon>
        <taxon>Haloarculaceae</taxon>
        <taxon>Haloarcula</taxon>
    </lineage>
</organism>
<dbReference type="AlphaFoldDB" id="A0A830EUI4"/>
<proteinExistence type="predicted"/>
<accession>A0A830EUI4</accession>
<name>A0A830EUI4_9EURY</name>
<reference evidence="4" key="2">
    <citation type="submission" date="2020-09" db="EMBL/GenBank/DDBJ databases">
        <authorList>
            <person name="Sun Q."/>
            <person name="Ohkuma M."/>
        </authorList>
    </citation>
    <scope>NUCLEOTIDE SEQUENCE</scope>
    <source>
        <strain evidence="4">JCM 19018</strain>
    </source>
</reference>
<evidence type="ECO:0000256" key="2">
    <source>
        <dbReference type="SAM" id="Phobius"/>
    </source>
</evidence>
<evidence type="ECO:0000313" key="5">
    <source>
        <dbReference type="Proteomes" id="UP000614221"/>
    </source>
</evidence>
<protein>
    <recommendedName>
        <fullName evidence="3">Cell division protein A N-terminal domain-containing protein</fullName>
    </recommendedName>
</protein>
<keyword evidence="2" id="KW-0812">Transmembrane</keyword>